<proteinExistence type="predicted"/>
<dbReference type="PROSITE" id="PS51186">
    <property type="entry name" value="GNAT"/>
    <property type="match status" value="1"/>
</dbReference>
<reference evidence="2 3" key="1">
    <citation type="journal article" date="2015" name="Genome Announc.">
        <title>Complete Genome Sequence of Spiroplasma cantharicola CC-1T (DSM 21588), a Bacterium Isolated from Soldier Beetle (Cantharis carolinus).</title>
        <authorList>
            <person name="Lo W.S."/>
            <person name="Liu P.Y."/>
            <person name="Kuo C.H."/>
        </authorList>
    </citation>
    <scope>NUCLEOTIDE SEQUENCE [LARGE SCALE GENOMIC DNA]</scope>
    <source>
        <strain evidence="2 3">CC-1</strain>
    </source>
</reference>
<evidence type="ECO:0000313" key="2">
    <source>
        <dbReference type="EMBL" id="ALD66200.1"/>
    </source>
</evidence>
<dbReference type="KEGG" id="scj:SCANT_v1c02900"/>
<dbReference type="AlphaFoldDB" id="A0A0M4K0Z9"/>
<dbReference type="OrthoDB" id="119498at2"/>
<keyword evidence="3" id="KW-1185">Reference proteome</keyword>
<dbReference type="Proteomes" id="UP000063919">
    <property type="component" value="Chromosome"/>
</dbReference>
<dbReference type="InterPro" id="IPR016181">
    <property type="entry name" value="Acyl_CoA_acyltransferase"/>
</dbReference>
<evidence type="ECO:0000259" key="1">
    <source>
        <dbReference type="PROSITE" id="PS51186"/>
    </source>
</evidence>
<feature type="domain" description="N-acetyltransferase" evidence="1">
    <location>
        <begin position="122"/>
        <end position="256"/>
    </location>
</feature>
<gene>
    <name evidence="2" type="ORF">SCANT_v1c02900</name>
</gene>
<dbReference type="PATRIC" id="fig|362837.3.peg.291"/>
<organism evidence="2 3">
    <name type="scientific">Spiroplasma cantharicola</name>
    <dbReference type="NCBI Taxonomy" id="362837"/>
    <lineage>
        <taxon>Bacteria</taxon>
        <taxon>Bacillati</taxon>
        <taxon>Mycoplasmatota</taxon>
        <taxon>Mollicutes</taxon>
        <taxon>Entomoplasmatales</taxon>
        <taxon>Spiroplasmataceae</taxon>
        <taxon>Spiroplasma</taxon>
    </lineage>
</organism>
<sequence length="256" mass="30395">MEFKYKSKISEVKKYDTIAKVYLSYYVDPVNNEINKLEVNNHELLSFNDHPTSIIKKNWDYNFEGFNEVKKYSPKFVTNFTNKAYQKQKLLNEIKFKINYQFMALNLNDLKKYEKYSVKKAEFIKVDNKEQLDNFVKIVGTIFSDEVTDSKKFYGIFEEYQKVSELYIIKYDDQYVGTGHLTHFDENITVIDDIAMLEIARGKGLATFLMKSLINRCLEKGQKEACLFGSKMAFNIYKKLGFKEEDFWLEQFKVVY</sequence>
<dbReference type="InterPro" id="IPR000182">
    <property type="entry name" value="GNAT_dom"/>
</dbReference>
<evidence type="ECO:0000313" key="3">
    <source>
        <dbReference type="Proteomes" id="UP000063919"/>
    </source>
</evidence>
<dbReference type="CDD" id="cd04301">
    <property type="entry name" value="NAT_SF"/>
    <property type="match status" value="1"/>
</dbReference>
<dbReference type="Pfam" id="PF00583">
    <property type="entry name" value="Acetyltransf_1"/>
    <property type="match status" value="1"/>
</dbReference>
<dbReference type="STRING" id="362837.SCANT_v1c02900"/>
<protein>
    <recommendedName>
        <fullName evidence="1">N-acetyltransferase domain-containing protein</fullName>
    </recommendedName>
</protein>
<dbReference type="RefSeq" id="WP_053945967.1">
    <property type="nucleotide sequence ID" value="NZ_CP012622.1"/>
</dbReference>
<dbReference type="Gene3D" id="3.40.630.30">
    <property type="match status" value="1"/>
</dbReference>
<dbReference type="SUPFAM" id="SSF55729">
    <property type="entry name" value="Acyl-CoA N-acyltransferases (Nat)"/>
    <property type="match status" value="1"/>
</dbReference>
<accession>A0A0M4K0Z9</accession>
<dbReference type="GO" id="GO:0016747">
    <property type="term" value="F:acyltransferase activity, transferring groups other than amino-acyl groups"/>
    <property type="evidence" value="ECO:0007669"/>
    <property type="project" value="InterPro"/>
</dbReference>
<dbReference type="EMBL" id="CP012622">
    <property type="protein sequence ID" value="ALD66200.1"/>
    <property type="molecule type" value="Genomic_DNA"/>
</dbReference>
<name>A0A0M4K0Z9_9MOLU</name>